<dbReference type="InterPro" id="IPR005164">
    <property type="entry name" value="Allantoicase"/>
</dbReference>
<reference evidence="4 5" key="1">
    <citation type="submission" date="2013-11" db="EMBL/GenBank/DDBJ databases">
        <title>The Genome Sequence of Plasmodium yoelii 17X.</title>
        <authorList>
            <consortium name="The Broad Institute Genomics Platform"/>
            <consortium name="The Broad Institute Genome Sequencing Center for Infectious Disease"/>
            <person name="Neafsey D."/>
            <person name="Adams J."/>
            <person name="Walker B."/>
            <person name="Young S.K."/>
            <person name="Zeng Q."/>
            <person name="Gargeya S."/>
            <person name="Fitzgerald M."/>
            <person name="Haas B."/>
            <person name="Abouelleil A."/>
            <person name="Alvarado L."/>
            <person name="Chapman S.B."/>
            <person name="Gainer-Dewar J."/>
            <person name="Goldberg J."/>
            <person name="Griggs A."/>
            <person name="Gujja S."/>
            <person name="Hansen M."/>
            <person name="Howarth C."/>
            <person name="Imamovic A."/>
            <person name="Ireland A."/>
            <person name="Larimer J."/>
            <person name="McCowan C."/>
            <person name="Murphy C."/>
            <person name="Pearson M."/>
            <person name="Poon T.W."/>
            <person name="Priest M."/>
            <person name="Roberts A."/>
            <person name="Saif S."/>
            <person name="Shea T."/>
            <person name="Sykes S."/>
            <person name="Wortman J."/>
            <person name="Nusbaum C."/>
            <person name="Birren B."/>
        </authorList>
    </citation>
    <scope>NUCLEOTIDE SEQUENCE [LARGE SCALE GENOMIC DNA]</scope>
    <source>
        <strain evidence="4 5">17X</strain>
    </source>
</reference>
<feature type="domain" description="Allantoicase" evidence="3">
    <location>
        <begin position="1750"/>
        <end position="1866"/>
    </location>
</feature>
<feature type="compositionally biased region" description="Polar residues" evidence="2">
    <location>
        <begin position="204"/>
        <end position="216"/>
    </location>
</feature>
<feature type="region of interest" description="Disordered" evidence="2">
    <location>
        <begin position="856"/>
        <end position="881"/>
    </location>
</feature>
<feature type="compositionally biased region" description="Low complexity" evidence="2">
    <location>
        <begin position="506"/>
        <end position="520"/>
    </location>
</feature>
<dbReference type="PANTHER" id="PTHR12045:SF3">
    <property type="entry name" value="INACTIVE ALLANTOICASE-RELATED"/>
    <property type="match status" value="1"/>
</dbReference>
<dbReference type="GO" id="GO:0004037">
    <property type="term" value="F:allantoicase activity"/>
    <property type="evidence" value="ECO:0007669"/>
    <property type="project" value="InterPro"/>
</dbReference>
<feature type="compositionally biased region" description="Polar residues" evidence="2">
    <location>
        <begin position="53"/>
        <end position="63"/>
    </location>
</feature>
<sequence length="2383" mass="277241">MSDDKNDNGAYINNPEFPYKNLNIDKIEKIRRTGSLNTQISSEKKQNNDDTNKNGNAPKQSGLRSLGSVLSKKLSMSKNFIERNIEKIAILSKKNDKNAQKNKTNNKNNTTNCETQKDGKKDTKDIKNNILNSGVLKNKNASNSTGANKAGTAQISDNIIANNNRNNNNNQNNSSHRNTILSDMNKNENVLNKGQNKNTENDIVKSNNSHNKTFYNTNLMEAKNYEISKKSQKTNEKCSKEHSYYDFERPKNIVKNLSTNYEDNNINIFHKKQKTILNEETTNTNCKNKIMNNMMGKGGDEDQRKTTLSLLKQSGSNDILKSNISGRTHFQNDFRENDDAGKGKHINRHVSDINDMNEETIVDYKSKGGSIYQPMDQEEIIIKMKESSKLIGSNETFKMKNIIRTKSEQDKLKNYSELVKKERNTYNENYNIYNMETTRSSNRNTDYGSYNISIYENRSRNITKNENIYGKDSRTDSIYSIMGKVKRERGSDDHEEDERRNDYEMNQINNNSQKENNSDNEQINLNIPISHNDSNTYSSIIIRKKKIASVENPLILDDPSVNPLINYNSNNNKEYELENGNKKKDGPKNIRNISNMGSEFYSEKSKNIENFREIKIKKEKSYFYNIDNQKDNFQGMEKNGDNGDVIVISDNEMELNSHFKRAGDRTNDNQNDRKKYSENINGKISYNNVESNSTVPKYGDKSSDHISYEHEKVCEEQTKERYKNIEDININNVSKLTIFSNISSNKKSKINDGDLSSDQGEVFYEGLSKYSETPNDHNNKMKYIKKEITEEKENNNNDYDDDYLNSNYCAVSSSRKADPGFSDAFVTPSCENNFEGDLQNDKVDKDYENMEKKNKIVEKKNEFNDEKDRENHDKDRISNIPEKNNYYKLEINDNELNNKNEVNNNFLHSSSDSYNPNMANIYSRISNDANTKKNNKLVNKNLIMKELFGSNYESSLKNDLNESSNILNESSCAGWSEEGKPLEGGDKDIAEKKGVENEEKSVNRYSVGEDTQKYVLEGENEIKKGVEDKRDENKEEENKITRKEGHQMYEYIEELNEENDNTYGESLNDDKSIVKESEEMHNRFHLKKNGNNIKDIFDIGLENDEDSLLKKYEENASPRILSKPNFNNRTSESSYYKSDIINQSKKISLNSRSDISFMGKERIDEINYCENGQRENFHDSSNKYNMNKEYISKKESHDINKSPIEMKKYRNMSNNCNDENGEYTDNFDMDRDADEFYDAETEKENISKRGQNNIIDRRNMLSNKIGRRSEGQSHDEEILKHDEKNSKNSKNYTYSDYIKRGGNHYYKIFERNQVNNYEGKIGNESVNNRADFNENENNKMSNLLGKSKLSKYIDNKFLIYKNNLFNNKNESNLERDMMYRSEDKNDNINEDYVDDEKKHLIDYTSNNSSYIVEKKNSTDSTGTLLNGDNLDKQNRMMQNVDMKSSISDDYYLDYIKRQGYNEKNRIECDSGARSCDEKYMEHNDNVDVDIKDKTHMMSKKKRKSNNEENNLTYNTKDRIKYDNHSNSRNFFDGIERSEKKKKKSMLNNVENMNSINDDNSLNMMGNMNSIENMSNPNNLNSIENMSNPNNLNSMNNLSSMNNLNSSLSYRRSECSKAELYSSINETRNSSQTIVSKRSKYALKQSNASSILDEIPTLFNFVNCCSIILGSEIIYVTDETYGKCENILKDKPFHSNVERGYYEFCSNDLYNVLDDKLKSSVGKGNRHGKSETEERKKKKNRNSYYNTSQKCDDYNFDEKNDLSIGKNEECNKFSQFEEVSKYRECPGWLTKRRIKKYFDFCIVKLCKPTLIKGIDIDTNNFLGNYAPYVSIEGAYIEDDDLMSSEAFSKYVEKIKIENKIKRDKRRASGIQRNTSNDVKNDDCDDNDTFSYYKQKEKNGINNMSIDRINPFSDAEGTQEYRQDMKHKKRSLSTERGSHWSDKGSENNLSRSKEEIEIMINGKRYFQRNKYFYEPILIDPTDKSSEEYENYVEIIKYNENLKQLKDGNMKPTSFVANGNEYRCIENKLYTLIDVTREIASKYPDIHSKALIKKLSNDAKIPNELNGEYSSESVHKCGDQSSNDFFKGKIENSDDDEFYNDILDGYSCNTLYLDNDYSVEKRIYNTLHKKYQWVSILEDERMNPGFKNYNHNCFNINTCNKIFTHLIVCLLPDGGINKLRVYGEIKISKNEKQKNYKKIINVSNILDGSNVVYTTDEFYGKSDNILIDQNSKYVMGWQTRRLINRPLRYVDNLQLNNISSIFYNNNYCIIKLSYITNVKYIEINTIFYEYNFPLCISIDHCYVSDIHAEEKSKQMKYFSDNIHNIEWKELLPLSYIKGNHINYFTINSETFNDESSNSLPSSHLRLNIYPDGGINTIKVFGTVLEV</sequence>
<accession>V7PQI4</accession>
<proteinExistence type="inferred from homology"/>
<evidence type="ECO:0000313" key="5">
    <source>
        <dbReference type="Proteomes" id="UP000018538"/>
    </source>
</evidence>
<comment type="similarity">
    <text evidence="1">Belongs to the allantoicase family.</text>
</comment>
<dbReference type="SUPFAM" id="SSF49785">
    <property type="entry name" value="Galactose-binding domain-like"/>
    <property type="match status" value="3"/>
</dbReference>
<dbReference type="InterPro" id="IPR008979">
    <property type="entry name" value="Galactose-bd-like_sf"/>
</dbReference>
<feature type="compositionally biased region" description="Basic and acidic residues" evidence="2">
    <location>
        <begin position="1930"/>
        <end position="1946"/>
    </location>
</feature>
<evidence type="ECO:0000259" key="3">
    <source>
        <dbReference type="Pfam" id="PF03561"/>
    </source>
</evidence>
<feature type="compositionally biased region" description="Polar residues" evidence="2">
    <location>
        <begin position="189"/>
        <end position="198"/>
    </location>
</feature>
<feature type="region of interest" description="Disordered" evidence="2">
    <location>
        <begin position="96"/>
        <end position="126"/>
    </location>
</feature>
<feature type="compositionally biased region" description="Basic and acidic residues" evidence="2">
    <location>
        <begin position="977"/>
        <end position="1002"/>
    </location>
</feature>
<protein>
    <recommendedName>
        <fullName evidence="3">Allantoicase domain-containing protein</fullName>
    </recommendedName>
</protein>
<dbReference type="Gene3D" id="2.60.120.260">
    <property type="entry name" value="Galactose-binding domain-like"/>
    <property type="match status" value="3"/>
</dbReference>
<feature type="compositionally biased region" description="Basic and acidic residues" evidence="2">
    <location>
        <begin position="42"/>
        <end position="52"/>
    </location>
</feature>
<feature type="compositionally biased region" description="Basic and acidic residues" evidence="2">
    <location>
        <begin position="856"/>
        <end position="877"/>
    </location>
</feature>
<feature type="compositionally biased region" description="Low complexity" evidence="2">
    <location>
        <begin position="101"/>
        <end position="112"/>
    </location>
</feature>
<feature type="region of interest" description="Disordered" evidence="2">
    <location>
        <begin position="160"/>
        <end position="179"/>
    </location>
</feature>
<feature type="compositionally biased region" description="Basic and acidic residues" evidence="2">
    <location>
        <begin position="1267"/>
        <end position="1286"/>
    </location>
</feature>
<evidence type="ECO:0000256" key="1">
    <source>
        <dbReference type="ARBA" id="ARBA00009242"/>
    </source>
</evidence>
<feature type="region of interest" description="Disordered" evidence="2">
    <location>
        <begin position="1902"/>
        <end position="1946"/>
    </location>
</feature>
<feature type="compositionally biased region" description="Basic and acidic residues" evidence="2">
    <location>
        <begin position="488"/>
        <end position="503"/>
    </location>
</feature>
<feature type="region of interest" description="Disordered" evidence="2">
    <location>
        <begin position="482"/>
        <end position="520"/>
    </location>
</feature>
<dbReference type="OrthoDB" id="10266039at2759"/>
<evidence type="ECO:0000313" key="4">
    <source>
        <dbReference type="EMBL" id="ETB60583.1"/>
    </source>
</evidence>
<name>V7PQI4_PLAYE</name>
<dbReference type="Pfam" id="PF03561">
    <property type="entry name" value="Allantoicase"/>
    <property type="match status" value="3"/>
</dbReference>
<gene>
    <name evidence="4" type="ORF">YYC_02220</name>
</gene>
<dbReference type="EMBL" id="KI635759">
    <property type="protein sequence ID" value="ETB60583.1"/>
    <property type="molecule type" value="Genomic_DNA"/>
</dbReference>
<feature type="compositionally biased region" description="Low complexity" evidence="2">
    <location>
        <begin position="160"/>
        <end position="178"/>
    </location>
</feature>
<evidence type="ECO:0000256" key="2">
    <source>
        <dbReference type="SAM" id="MobiDB-lite"/>
    </source>
</evidence>
<feature type="region of interest" description="Disordered" evidence="2">
    <location>
        <begin position="1266"/>
        <end position="1287"/>
    </location>
</feature>
<keyword evidence="5" id="KW-1185">Reference proteome</keyword>
<feature type="region of interest" description="Disordered" evidence="2">
    <location>
        <begin position="189"/>
        <end position="216"/>
    </location>
</feature>
<feature type="region of interest" description="Disordered" evidence="2">
    <location>
        <begin position="1024"/>
        <end position="1045"/>
    </location>
</feature>
<feature type="region of interest" description="Disordered" evidence="2">
    <location>
        <begin position="1719"/>
        <end position="1745"/>
    </location>
</feature>
<dbReference type="GO" id="GO:0000256">
    <property type="term" value="P:allantoin catabolic process"/>
    <property type="evidence" value="ECO:0007669"/>
    <property type="project" value="InterPro"/>
</dbReference>
<feature type="region of interest" description="Disordered" evidence="2">
    <location>
        <begin position="35"/>
        <end position="65"/>
    </location>
</feature>
<feature type="compositionally biased region" description="Basic and acidic residues" evidence="2">
    <location>
        <begin position="115"/>
        <end position="126"/>
    </location>
</feature>
<dbReference type="PANTHER" id="PTHR12045">
    <property type="entry name" value="ALLANTOICASE"/>
    <property type="match status" value="1"/>
</dbReference>
<dbReference type="Proteomes" id="UP000018538">
    <property type="component" value="Unassembled WGS sequence"/>
</dbReference>
<organism evidence="4 5">
    <name type="scientific">Plasmodium yoelii 17X</name>
    <dbReference type="NCBI Taxonomy" id="1323249"/>
    <lineage>
        <taxon>Eukaryota</taxon>
        <taxon>Sar</taxon>
        <taxon>Alveolata</taxon>
        <taxon>Apicomplexa</taxon>
        <taxon>Aconoidasida</taxon>
        <taxon>Haemosporida</taxon>
        <taxon>Plasmodiidae</taxon>
        <taxon>Plasmodium</taxon>
        <taxon>Plasmodium (Vinckeia)</taxon>
    </lineage>
</organism>
<dbReference type="InterPro" id="IPR015908">
    <property type="entry name" value="Allantoicase_dom"/>
</dbReference>
<feature type="region of interest" description="Disordered" evidence="2">
    <location>
        <begin position="972"/>
        <end position="1006"/>
    </location>
</feature>
<feature type="domain" description="Allantoicase" evidence="3">
    <location>
        <begin position="2205"/>
        <end position="2380"/>
    </location>
</feature>
<feature type="domain" description="Allantoicase" evidence="3">
    <location>
        <begin position="2121"/>
        <end position="2182"/>
    </location>
</feature>